<dbReference type="RefSeq" id="WP_119320602.1">
    <property type="nucleotide sequence ID" value="NZ_AP025739.1"/>
</dbReference>
<sequence>MNNQMIIDTETFAMLIESQYEDMISAAEKIGVGHAEWKPLGKGRTILSQLQECAVRAHQVLGTLNGEAAGGPPSPEALTQYATFETAIQGCRANASALAAKLRTLSPEDLQQTTNNRFGEFSFARLIVGAYWNASYHEGQIVYIGSLLEEASA</sequence>
<reference evidence="1 2" key="1">
    <citation type="journal article" date="2019" name="Int. J. Syst. Evol. Microbiol.">
        <title>Capsulimonas corticalis gen. nov., sp. nov., an aerobic capsulated bacterium, of a novel bacterial order, Capsulimonadales ord. nov., of the class Armatimonadia of the phylum Armatimonadetes.</title>
        <authorList>
            <person name="Li J."/>
            <person name="Kudo C."/>
            <person name="Tonouchi A."/>
        </authorList>
    </citation>
    <scope>NUCLEOTIDE SEQUENCE [LARGE SCALE GENOMIC DNA]</scope>
    <source>
        <strain evidence="1 2">AX-7</strain>
    </source>
</reference>
<evidence type="ECO:0000313" key="2">
    <source>
        <dbReference type="Proteomes" id="UP000287394"/>
    </source>
</evidence>
<dbReference type="EMBL" id="AP025739">
    <property type="protein sequence ID" value="BDI30806.1"/>
    <property type="molecule type" value="Genomic_DNA"/>
</dbReference>
<proteinExistence type="predicted"/>
<dbReference type="KEGG" id="ccot:CCAX7_28570"/>
<gene>
    <name evidence="1" type="ORF">CCAX7_28570</name>
</gene>
<dbReference type="InterPro" id="IPR034660">
    <property type="entry name" value="DinB/YfiT-like"/>
</dbReference>
<dbReference type="AlphaFoldDB" id="A0A402CT88"/>
<protein>
    <submittedName>
        <fullName evidence="1">Uncharacterized protein</fullName>
    </submittedName>
</protein>
<accession>A0A402CT88</accession>
<dbReference type="OrthoDB" id="9815105at2"/>
<keyword evidence="2" id="KW-1185">Reference proteome</keyword>
<evidence type="ECO:0000313" key="1">
    <source>
        <dbReference type="EMBL" id="BDI30806.1"/>
    </source>
</evidence>
<name>A0A402CT88_9BACT</name>
<dbReference type="SUPFAM" id="SSF109854">
    <property type="entry name" value="DinB/YfiT-like putative metalloenzymes"/>
    <property type="match status" value="1"/>
</dbReference>
<dbReference type="Gene3D" id="1.20.120.450">
    <property type="entry name" value="dinb family like domain"/>
    <property type="match status" value="1"/>
</dbReference>
<dbReference type="Proteomes" id="UP000287394">
    <property type="component" value="Chromosome"/>
</dbReference>
<organism evidence="1 2">
    <name type="scientific">Capsulimonas corticalis</name>
    <dbReference type="NCBI Taxonomy" id="2219043"/>
    <lineage>
        <taxon>Bacteria</taxon>
        <taxon>Bacillati</taxon>
        <taxon>Armatimonadota</taxon>
        <taxon>Armatimonadia</taxon>
        <taxon>Capsulimonadales</taxon>
        <taxon>Capsulimonadaceae</taxon>
        <taxon>Capsulimonas</taxon>
    </lineage>
</organism>